<dbReference type="PROSITE" id="PS50003">
    <property type="entry name" value="PH_DOMAIN"/>
    <property type="match status" value="1"/>
</dbReference>
<dbReference type="PANTHER" id="PTHR14336">
    <property type="entry name" value="TANDEM PH DOMAIN CONTAINING PROTEIN"/>
    <property type="match status" value="1"/>
</dbReference>
<keyword evidence="3" id="KW-1185">Reference proteome</keyword>
<dbReference type="SMART" id="SM00233">
    <property type="entry name" value="PH"/>
    <property type="match status" value="1"/>
</dbReference>
<dbReference type="Pfam" id="PF00169">
    <property type="entry name" value="PH"/>
    <property type="match status" value="1"/>
</dbReference>
<proteinExistence type="predicted"/>
<sequence length="116" mass="13859">MEGKPVEETFQNIVKEGWLEKRSRFLKGWRRRWIVLTPHYICTFKNQGQYKDPTEQILLAEFSSFFFADEEVKKQNSFKMITHDREFYFAADDTTSRDEWLSALGRVILNTEIKGL</sequence>
<dbReference type="PANTHER" id="PTHR14336:SF8">
    <property type="entry name" value="PROTEIN OPY1"/>
    <property type="match status" value="1"/>
</dbReference>
<dbReference type="AlphaFoldDB" id="A0A1R2AVK5"/>
<accession>A0A1R2AVK5</accession>
<evidence type="ECO:0000313" key="3">
    <source>
        <dbReference type="Proteomes" id="UP000187209"/>
    </source>
</evidence>
<evidence type="ECO:0000313" key="2">
    <source>
        <dbReference type="EMBL" id="OMJ68420.1"/>
    </source>
</evidence>
<name>A0A1R2AVK5_9CILI</name>
<dbReference type="Proteomes" id="UP000187209">
    <property type="component" value="Unassembled WGS sequence"/>
</dbReference>
<feature type="domain" description="PH" evidence="1">
    <location>
        <begin position="12"/>
        <end position="109"/>
    </location>
</feature>
<dbReference type="InterPro" id="IPR011993">
    <property type="entry name" value="PH-like_dom_sf"/>
</dbReference>
<dbReference type="InterPro" id="IPR051707">
    <property type="entry name" value="PI-Interact_SigTrans_Reg"/>
</dbReference>
<dbReference type="EMBL" id="MPUH01001333">
    <property type="protein sequence ID" value="OMJ68420.1"/>
    <property type="molecule type" value="Genomic_DNA"/>
</dbReference>
<gene>
    <name evidence="2" type="ORF">SteCoe_34129</name>
</gene>
<protein>
    <recommendedName>
        <fullName evidence="1">PH domain-containing protein</fullName>
    </recommendedName>
</protein>
<comment type="caution">
    <text evidence="2">The sequence shown here is derived from an EMBL/GenBank/DDBJ whole genome shotgun (WGS) entry which is preliminary data.</text>
</comment>
<dbReference type="OrthoDB" id="10263923at2759"/>
<dbReference type="InterPro" id="IPR001849">
    <property type="entry name" value="PH_domain"/>
</dbReference>
<dbReference type="FunFam" id="2.30.29.30:FF:000286">
    <property type="entry name" value="PH-protein kinase domain containing protein"/>
    <property type="match status" value="1"/>
</dbReference>
<dbReference type="SUPFAM" id="SSF50729">
    <property type="entry name" value="PH domain-like"/>
    <property type="match status" value="1"/>
</dbReference>
<dbReference type="Gene3D" id="2.30.29.30">
    <property type="entry name" value="Pleckstrin-homology domain (PH domain)/Phosphotyrosine-binding domain (PTB)"/>
    <property type="match status" value="1"/>
</dbReference>
<evidence type="ECO:0000259" key="1">
    <source>
        <dbReference type="PROSITE" id="PS50003"/>
    </source>
</evidence>
<reference evidence="2 3" key="1">
    <citation type="submission" date="2016-11" db="EMBL/GenBank/DDBJ databases">
        <title>The macronuclear genome of Stentor coeruleus: a giant cell with tiny introns.</title>
        <authorList>
            <person name="Slabodnick M."/>
            <person name="Ruby J.G."/>
            <person name="Reiff S.B."/>
            <person name="Swart E.C."/>
            <person name="Gosai S."/>
            <person name="Prabakaran S."/>
            <person name="Witkowska E."/>
            <person name="Larue G.E."/>
            <person name="Fisher S."/>
            <person name="Freeman R.M."/>
            <person name="Gunawardena J."/>
            <person name="Chu W."/>
            <person name="Stover N.A."/>
            <person name="Gregory B.D."/>
            <person name="Nowacki M."/>
            <person name="Derisi J."/>
            <person name="Roy S.W."/>
            <person name="Marshall W.F."/>
            <person name="Sood P."/>
        </authorList>
    </citation>
    <scope>NUCLEOTIDE SEQUENCE [LARGE SCALE GENOMIC DNA]</scope>
    <source>
        <strain evidence="2">WM001</strain>
    </source>
</reference>
<organism evidence="2 3">
    <name type="scientific">Stentor coeruleus</name>
    <dbReference type="NCBI Taxonomy" id="5963"/>
    <lineage>
        <taxon>Eukaryota</taxon>
        <taxon>Sar</taxon>
        <taxon>Alveolata</taxon>
        <taxon>Ciliophora</taxon>
        <taxon>Postciliodesmatophora</taxon>
        <taxon>Heterotrichea</taxon>
        <taxon>Heterotrichida</taxon>
        <taxon>Stentoridae</taxon>
        <taxon>Stentor</taxon>
    </lineage>
</organism>